<dbReference type="EMBL" id="CP000010">
    <property type="protein sequence ID" value="AAU48573.1"/>
    <property type="molecule type" value="Genomic_DNA"/>
</dbReference>
<accession>A0A0H2WGH0</accession>
<evidence type="ECO:0000313" key="2">
    <source>
        <dbReference type="EMBL" id="AAU48573.1"/>
    </source>
</evidence>
<organism evidence="2 3">
    <name type="scientific">Burkholderia mallei (strain ATCC 23344)</name>
    <dbReference type="NCBI Taxonomy" id="243160"/>
    <lineage>
        <taxon>Bacteria</taxon>
        <taxon>Pseudomonadati</taxon>
        <taxon>Pseudomonadota</taxon>
        <taxon>Betaproteobacteria</taxon>
        <taxon>Burkholderiales</taxon>
        <taxon>Burkholderiaceae</taxon>
        <taxon>Burkholderia</taxon>
        <taxon>pseudomallei group</taxon>
    </lineage>
</organism>
<keyword evidence="3" id="KW-1185">Reference proteome</keyword>
<name>A0A0H2WGH0_BURMA</name>
<evidence type="ECO:0000256" key="1">
    <source>
        <dbReference type="SAM" id="MobiDB-lite"/>
    </source>
</evidence>
<gene>
    <name evidence="2" type="ordered locus">BMA3320</name>
</gene>
<protein>
    <submittedName>
        <fullName evidence="2">Uncharacterized protein</fullName>
    </submittedName>
</protein>
<dbReference type="AlphaFoldDB" id="A0A0H2WGH0"/>
<feature type="region of interest" description="Disordered" evidence="1">
    <location>
        <begin position="1"/>
        <end position="22"/>
    </location>
</feature>
<reference evidence="2 3" key="1">
    <citation type="journal article" date="2004" name="Proc. Natl. Acad. Sci. U.S.A.">
        <title>Structural flexibility in the Burkholderia mallei genome.</title>
        <authorList>
            <person name="Nierman W.C."/>
            <person name="DeShazer D."/>
            <person name="Kim H.S."/>
            <person name="Tettelin H."/>
            <person name="Nelson K.E."/>
            <person name="Feldblyum T."/>
            <person name="Ulrich R.L."/>
            <person name="Ronning C.M."/>
            <person name="Brinkac L.M."/>
            <person name="Daugherty S.C."/>
            <person name="Davidsen T.D."/>
            <person name="Deboy R.T."/>
            <person name="Dimitrov G."/>
            <person name="Dodson R.J."/>
            <person name="Durkin A.S."/>
            <person name="Gwinn M.L."/>
            <person name="Haft D.H."/>
            <person name="Khouri H."/>
            <person name="Kolonay J.F."/>
            <person name="Madupu R."/>
            <person name="Mohammoud Y."/>
            <person name="Nelson W.C."/>
            <person name="Radune D."/>
            <person name="Romero C.M."/>
            <person name="Sarria S."/>
            <person name="Selengut J."/>
            <person name="Shamblin C."/>
            <person name="Sullivan S.A."/>
            <person name="White O."/>
            <person name="Yu Y."/>
            <person name="Zafar N."/>
            <person name="Zhou L."/>
            <person name="Fraser C.M."/>
        </authorList>
    </citation>
    <scope>NUCLEOTIDE SEQUENCE [LARGE SCALE GENOMIC DNA]</scope>
    <source>
        <strain evidence="2 3">ATCC 23344</strain>
    </source>
</reference>
<evidence type="ECO:0000313" key="3">
    <source>
        <dbReference type="Proteomes" id="UP000006693"/>
    </source>
</evidence>
<dbReference type="HOGENOM" id="CLU_3115486_0_0_4"/>
<dbReference type="Proteomes" id="UP000006693">
    <property type="component" value="Chromosome 1"/>
</dbReference>
<dbReference type="KEGG" id="bma:BMA3320"/>
<sequence>MPPIPPSRNRRRHGGTADRHRGFGRPAIELCRVRAVFSVDRANWEHRPLS</sequence>
<proteinExistence type="predicted"/>